<gene>
    <name evidence="2" type="ORF">ASZ90_006429</name>
</gene>
<reference evidence="2" key="1">
    <citation type="journal article" date="2015" name="Proc. Natl. Acad. Sci. U.S.A.">
        <title>Networks of energetic and metabolic interactions define dynamics in microbial communities.</title>
        <authorList>
            <person name="Embree M."/>
            <person name="Liu J.K."/>
            <person name="Al-Bassam M.M."/>
            <person name="Zengler K."/>
        </authorList>
    </citation>
    <scope>NUCLEOTIDE SEQUENCE</scope>
</reference>
<dbReference type="InterPro" id="IPR045865">
    <property type="entry name" value="ACT-like_dom_sf"/>
</dbReference>
<accession>A0A0W8FSC9</accession>
<proteinExistence type="predicted"/>
<evidence type="ECO:0000259" key="1">
    <source>
        <dbReference type="Pfam" id="PF19571"/>
    </source>
</evidence>
<organism evidence="2">
    <name type="scientific">hydrocarbon metagenome</name>
    <dbReference type="NCBI Taxonomy" id="938273"/>
    <lineage>
        <taxon>unclassified sequences</taxon>
        <taxon>metagenomes</taxon>
        <taxon>ecological metagenomes</taxon>
    </lineage>
</organism>
<dbReference type="PANTHER" id="PTHR40099">
    <property type="entry name" value="ACETOLACTATE SYNTHASE, SMALL SUBUNIT"/>
    <property type="match status" value="1"/>
</dbReference>
<dbReference type="InterPro" id="IPR045739">
    <property type="entry name" value="ACT_dom_pair"/>
</dbReference>
<dbReference type="SUPFAM" id="SSF55021">
    <property type="entry name" value="ACT-like"/>
    <property type="match status" value="2"/>
</dbReference>
<dbReference type="Pfam" id="PF19571">
    <property type="entry name" value="ACT_8"/>
    <property type="match status" value="1"/>
</dbReference>
<dbReference type="AlphaFoldDB" id="A0A0W8FSC9"/>
<name>A0A0W8FSC9_9ZZZZ</name>
<protein>
    <submittedName>
        <fullName evidence="2">Amino acid-binding act</fullName>
    </submittedName>
</protein>
<evidence type="ECO:0000313" key="2">
    <source>
        <dbReference type="EMBL" id="KUG23783.1"/>
    </source>
</evidence>
<dbReference type="PANTHER" id="PTHR40099:SF1">
    <property type="entry name" value="ACETOLACTATE SYNTHASE, SMALL SUBUNIT"/>
    <property type="match status" value="1"/>
</dbReference>
<dbReference type="Gene3D" id="3.30.2130.10">
    <property type="entry name" value="VC0802-like"/>
    <property type="match status" value="1"/>
</dbReference>
<comment type="caution">
    <text evidence="2">The sequence shown here is derived from an EMBL/GenBank/DDBJ whole genome shotgun (WGS) entry which is preliminary data.</text>
</comment>
<dbReference type="EMBL" id="LNQE01000887">
    <property type="protein sequence ID" value="KUG23783.1"/>
    <property type="molecule type" value="Genomic_DNA"/>
</dbReference>
<sequence length="143" mass="15464">MSVKQISVLLGNVPGSFAALTHILDSEDISVKAVSAASIAEDSRVRLVVNDPDRAAALLESYNLNIEVTPVLAAEVPLHAGGMNAILKPLAKADVNIHYLYTTINRIGRETIVIIGVDKLEEAKEILIEHWVNLIGDEIYSIP</sequence>
<feature type="domain" description="ACT" evidence="1">
    <location>
        <begin position="1"/>
        <end position="138"/>
    </location>
</feature>